<organism evidence="1 2">
    <name type="scientific">Sinanodonta woodiana</name>
    <name type="common">Chinese pond mussel</name>
    <name type="synonym">Anodonta woodiana</name>
    <dbReference type="NCBI Taxonomy" id="1069815"/>
    <lineage>
        <taxon>Eukaryota</taxon>
        <taxon>Metazoa</taxon>
        <taxon>Spiralia</taxon>
        <taxon>Lophotrochozoa</taxon>
        <taxon>Mollusca</taxon>
        <taxon>Bivalvia</taxon>
        <taxon>Autobranchia</taxon>
        <taxon>Heteroconchia</taxon>
        <taxon>Palaeoheterodonta</taxon>
        <taxon>Unionida</taxon>
        <taxon>Unionoidea</taxon>
        <taxon>Unionidae</taxon>
        <taxon>Unioninae</taxon>
        <taxon>Sinanodonta</taxon>
    </lineage>
</organism>
<name>A0ABD3W0S5_SINWO</name>
<dbReference type="EMBL" id="JBJQND010000009">
    <property type="protein sequence ID" value="KAL3867467.1"/>
    <property type="molecule type" value="Genomic_DNA"/>
</dbReference>
<proteinExistence type="predicted"/>
<gene>
    <name evidence="1" type="ORF">ACJMK2_044669</name>
</gene>
<sequence length="84" mass="9634">MLLQPVLQNGSHTKAIRDVITTRPAEWKSHEGDQICYYNPSCRMEVTRRRSEMLLQPVLQNGSHTKAIRDVITTRPAEFKAVIT</sequence>
<protein>
    <submittedName>
        <fullName evidence="1">Uncharacterized protein</fullName>
    </submittedName>
</protein>
<reference evidence="1 2" key="1">
    <citation type="submission" date="2024-11" db="EMBL/GenBank/DDBJ databases">
        <title>Chromosome-level genome assembly of the freshwater bivalve Anodonta woodiana.</title>
        <authorList>
            <person name="Chen X."/>
        </authorList>
    </citation>
    <scope>NUCLEOTIDE SEQUENCE [LARGE SCALE GENOMIC DNA]</scope>
    <source>
        <strain evidence="1">MN2024</strain>
        <tissue evidence="1">Gills</tissue>
    </source>
</reference>
<feature type="non-terminal residue" evidence="1">
    <location>
        <position position="84"/>
    </location>
</feature>
<comment type="caution">
    <text evidence="1">The sequence shown here is derived from an EMBL/GenBank/DDBJ whole genome shotgun (WGS) entry which is preliminary data.</text>
</comment>
<accession>A0ABD3W0S5</accession>
<evidence type="ECO:0000313" key="2">
    <source>
        <dbReference type="Proteomes" id="UP001634394"/>
    </source>
</evidence>
<evidence type="ECO:0000313" key="1">
    <source>
        <dbReference type="EMBL" id="KAL3867467.1"/>
    </source>
</evidence>
<keyword evidence="2" id="KW-1185">Reference proteome</keyword>
<dbReference type="AlphaFoldDB" id="A0ABD3W0S5"/>
<dbReference type="Proteomes" id="UP001634394">
    <property type="component" value="Unassembled WGS sequence"/>
</dbReference>